<comment type="caution">
    <text evidence="6">The sequence shown here is derived from an EMBL/GenBank/DDBJ whole genome shotgun (WGS) entry which is preliminary data.</text>
</comment>
<dbReference type="PANTHER" id="PTHR46496:SF1">
    <property type="entry name" value="ZEAXANTHIN EPOXIDASE, CHLOROPLASTIC"/>
    <property type="match status" value="1"/>
</dbReference>
<dbReference type="PRINTS" id="PR00420">
    <property type="entry name" value="RNGMNOXGNASE"/>
</dbReference>
<evidence type="ECO:0000256" key="1">
    <source>
        <dbReference type="ARBA" id="ARBA00001974"/>
    </source>
</evidence>
<feature type="domain" description="FAD-binding" evidence="5">
    <location>
        <begin position="250"/>
        <end position="314"/>
    </location>
</feature>
<evidence type="ECO:0000256" key="4">
    <source>
        <dbReference type="ARBA" id="ARBA00023002"/>
    </source>
</evidence>
<organism evidence="6 7">
    <name type="scientific">Actinoalloteichus caeruleus DSM 43889</name>
    <dbReference type="NCBI Taxonomy" id="1120930"/>
    <lineage>
        <taxon>Bacteria</taxon>
        <taxon>Bacillati</taxon>
        <taxon>Actinomycetota</taxon>
        <taxon>Actinomycetes</taxon>
        <taxon>Pseudonocardiales</taxon>
        <taxon>Pseudonocardiaceae</taxon>
        <taxon>Actinoalloteichus</taxon>
        <taxon>Actinoalloteichus cyanogriseus</taxon>
    </lineage>
</organism>
<sequence>MGGGIAGLACAAALGHRGWDVSVWERDHAHRPEGTALGMWPAAQRALERLGVVDELRRVAVRQGSFVLRSSTGRVLGGTDAERMERRAGLPTVLVARPTLLATLNAAVPEGIVRFGAEIDDPSALLADCDLLVGADGIRGVVRPAFFGDRTEVRYAGGVAWRGVAPIEVEGHGEIWGRRSLFGLTGISPGRTNWYATIRGPEDAPPPPDDLAHVRQFFGDWPDPVPQLLAAMDGETILRNRLYELRPPLRSFVAGRVALVGDAAHAMPPNLGQGACQALVDAVTLADSVGDGSDVPAGLRAYDRARRRPAQRVAAGAHLLSRVAQADRLATPRNALARLLLPRPR</sequence>
<keyword evidence="4" id="KW-0560">Oxidoreductase</keyword>
<accession>A0ABT1JL28</accession>
<comment type="cofactor">
    <cofactor evidence="1">
        <name>FAD</name>
        <dbReference type="ChEBI" id="CHEBI:57692"/>
    </cofactor>
</comment>
<dbReference type="Gene3D" id="3.50.50.60">
    <property type="entry name" value="FAD/NAD(P)-binding domain"/>
    <property type="match status" value="1"/>
</dbReference>
<keyword evidence="3" id="KW-0274">FAD</keyword>
<dbReference type="Pfam" id="PF01494">
    <property type="entry name" value="FAD_binding_3"/>
    <property type="match status" value="1"/>
</dbReference>
<evidence type="ECO:0000259" key="5">
    <source>
        <dbReference type="Pfam" id="PF01494"/>
    </source>
</evidence>
<evidence type="ECO:0000313" key="6">
    <source>
        <dbReference type="EMBL" id="MCP2332441.1"/>
    </source>
</evidence>
<gene>
    <name evidence="6" type="ORF">G443_002711</name>
</gene>
<dbReference type="PANTHER" id="PTHR46496">
    <property type="match status" value="1"/>
</dbReference>
<dbReference type="InterPro" id="IPR002938">
    <property type="entry name" value="FAD-bd"/>
</dbReference>
<dbReference type="InterPro" id="IPR036188">
    <property type="entry name" value="FAD/NAD-bd_sf"/>
</dbReference>
<proteinExistence type="predicted"/>
<name>A0ABT1JL28_ACTCY</name>
<dbReference type="Proteomes" id="UP000791080">
    <property type="component" value="Unassembled WGS sequence"/>
</dbReference>
<keyword evidence="7" id="KW-1185">Reference proteome</keyword>
<evidence type="ECO:0000313" key="7">
    <source>
        <dbReference type="Proteomes" id="UP000791080"/>
    </source>
</evidence>
<keyword evidence="2" id="KW-0285">Flavoprotein</keyword>
<evidence type="ECO:0000256" key="2">
    <source>
        <dbReference type="ARBA" id="ARBA00022630"/>
    </source>
</evidence>
<protein>
    <submittedName>
        <fullName evidence="6">2-polyprenyl-6-methoxyphenol hydroxylase</fullName>
    </submittedName>
</protein>
<reference evidence="6 7" key="1">
    <citation type="submission" date="2022-06" db="EMBL/GenBank/DDBJ databases">
        <title>Genomic Encyclopedia of Type Strains, Phase I: the one thousand microbial genomes (KMG-I) project.</title>
        <authorList>
            <person name="Kyrpides N."/>
        </authorList>
    </citation>
    <scope>NUCLEOTIDE SEQUENCE [LARGE SCALE GENOMIC DNA]</scope>
    <source>
        <strain evidence="6 7">DSM 43889</strain>
    </source>
</reference>
<evidence type="ECO:0000256" key="3">
    <source>
        <dbReference type="ARBA" id="ARBA00022827"/>
    </source>
</evidence>
<dbReference type="SUPFAM" id="SSF51905">
    <property type="entry name" value="FAD/NAD(P)-binding domain"/>
    <property type="match status" value="1"/>
</dbReference>
<dbReference type="EMBL" id="AUBJ02000001">
    <property type="protein sequence ID" value="MCP2332441.1"/>
    <property type="molecule type" value="Genomic_DNA"/>
</dbReference>